<evidence type="ECO:0000313" key="2">
    <source>
        <dbReference type="Proteomes" id="UP000523087"/>
    </source>
</evidence>
<protein>
    <submittedName>
        <fullName evidence="1">Uncharacterized protein</fullName>
    </submittedName>
</protein>
<accession>A0A7V9Z6G6</accession>
<name>A0A7V9Z6G6_9BACL</name>
<organism evidence="1 2">
    <name type="scientific">Thermaerobacillus caldiproteolyticus</name>
    <dbReference type="NCBI Taxonomy" id="247480"/>
    <lineage>
        <taxon>Bacteria</taxon>
        <taxon>Bacillati</taxon>
        <taxon>Bacillota</taxon>
        <taxon>Bacilli</taxon>
        <taxon>Bacillales</taxon>
        <taxon>Anoxybacillaceae</taxon>
        <taxon>Thermaerobacillus</taxon>
    </lineage>
</organism>
<proteinExistence type="predicted"/>
<comment type="caution">
    <text evidence="1">The sequence shown here is derived from an EMBL/GenBank/DDBJ whole genome shotgun (WGS) entry which is preliminary data.</text>
</comment>
<reference evidence="1 2" key="1">
    <citation type="submission" date="2020-07" db="EMBL/GenBank/DDBJ databases">
        <title>Genomic Encyclopedia of Type Strains, Phase IV (KMG-IV): sequencing the most valuable type-strain genomes for metagenomic binning, comparative biology and taxonomic classification.</title>
        <authorList>
            <person name="Goeker M."/>
        </authorList>
    </citation>
    <scope>NUCLEOTIDE SEQUENCE [LARGE SCALE GENOMIC DNA]</scope>
    <source>
        <strain evidence="1 2">DSM 15730</strain>
    </source>
</reference>
<sequence>MRKNSTYCDACRELVGGANKRLAIWNGLSSIQAELGVGLDVCLALQRCHAKIAWNRAIVREVQ</sequence>
<gene>
    <name evidence="1" type="ORF">HNR31_001696</name>
</gene>
<keyword evidence="2" id="KW-1185">Reference proteome</keyword>
<evidence type="ECO:0000313" key="1">
    <source>
        <dbReference type="EMBL" id="MBA2874925.1"/>
    </source>
</evidence>
<dbReference type="EMBL" id="JACDUT010000004">
    <property type="protein sequence ID" value="MBA2874925.1"/>
    <property type="molecule type" value="Genomic_DNA"/>
</dbReference>
<dbReference type="AlphaFoldDB" id="A0A7V9Z6G6"/>
<dbReference type="Proteomes" id="UP000523087">
    <property type="component" value="Unassembled WGS sequence"/>
</dbReference>